<feature type="domain" description="DHHA1" evidence="2">
    <location>
        <begin position="245"/>
        <end position="328"/>
    </location>
</feature>
<evidence type="ECO:0000313" key="3">
    <source>
        <dbReference type="EMBL" id="SVA04642.1"/>
    </source>
</evidence>
<dbReference type="GO" id="GO:0003676">
    <property type="term" value="F:nucleic acid binding"/>
    <property type="evidence" value="ECO:0007669"/>
    <property type="project" value="InterPro"/>
</dbReference>
<gene>
    <name evidence="3" type="ORF">METZ01_LOCUS57496</name>
</gene>
<dbReference type="Pfam" id="PF01368">
    <property type="entry name" value="DHH"/>
    <property type="match status" value="1"/>
</dbReference>
<dbReference type="Pfam" id="PF02272">
    <property type="entry name" value="DHHA1"/>
    <property type="match status" value="1"/>
</dbReference>
<organism evidence="3">
    <name type="scientific">marine metagenome</name>
    <dbReference type="NCBI Taxonomy" id="408172"/>
    <lineage>
        <taxon>unclassified sequences</taxon>
        <taxon>metagenomes</taxon>
        <taxon>ecological metagenomes</taxon>
    </lineage>
</organism>
<dbReference type="InterPro" id="IPR051319">
    <property type="entry name" value="Oligoribo/pAp-PDE_c-di-AMP_PDE"/>
</dbReference>
<proteinExistence type="predicted"/>
<protein>
    <recommendedName>
        <fullName evidence="4">DHHA1 domain-containing protein</fullName>
    </recommendedName>
</protein>
<evidence type="ECO:0000259" key="1">
    <source>
        <dbReference type="Pfam" id="PF01368"/>
    </source>
</evidence>
<sequence>MIDFNKVKSLISEADRILLTTHENPDGDGLGCCAAMYFHLREIGKDCRIINCSRISSEYSFLNSEQIFEVHELVQHQDWIKNVNLVIIFDVGDIKRLQTICSEINSYSLPTLNIDHHPHDDDNLFTYNLVDVNAAATGEMLYNYLKLARSGQLPKEICEGIYTAVMTDTGSFRYSNTNTKCHEIAIECFRSGINHSYIYQQVYETNSKGRIKLLGNILGNLTFECDNELAWFIIDKSTLDECDSTSEEVGGLTDFVRTIRGVEVALMILDSGHDTCRINYRSKGKYIINGIAKSLGGGGHPLAAGAVLEGSMETVLPKVLNETKQSLQEQKYQSK</sequence>
<dbReference type="InterPro" id="IPR001667">
    <property type="entry name" value="DDH_dom"/>
</dbReference>
<accession>A0A381SKR2</accession>
<reference evidence="3" key="1">
    <citation type="submission" date="2018-05" db="EMBL/GenBank/DDBJ databases">
        <authorList>
            <person name="Lanie J.A."/>
            <person name="Ng W.-L."/>
            <person name="Kazmierczak K.M."/>
            <person name="Andrzejewski T.M."/>
            <person name="Davidsen T.M."/>
            <person name="Wayne K.J."/>
            <person name="Tettelin H."/>
            <person name="Glass J.I."/>
            <person name="Rusch D."/>
            <person name="Podicherti R."/>
            <person name="Tsui H.-C.T."/>
            <person name="Winkler M.E."/>
        </authorList>
    </citation>
    <scope>NUCLEOTIDE SEQUENCE</scope>
</reference>
<dbReference type="InterPro" id="IPR003156">
    <property type="entry name" value="DHHA1_dom"/>
</dbReference>
<dbReference type="SUPFAM" id="SSF64182">
    <property type="entry name" value="DHH phosphoesterases"/>
    <property type="match status" value="1"/>
</dbReference>
<dbReference type="EMBL" id="UINC01003248">
    <property type="protein sequence ID" value="SVA04642.1"/>
    <property type="molecule type" value="Genomic_DNA"/>
</dbReference>
<dbReference type="Gene3D" id="3.90.1640.10">
    <property type="entry name" value="inorganic pyrophosphatase (n-terminal core)"/>
    <property type="match status" value="1"/>
</dbReference>
<dbReference type="PANTHER" id="PTHR47618">
    <property type="entry name" value="BIFUNCTIONAL OLIGORIBONUCLEASE AND PAP PHOSPHATASE NRNA"/>
    <property type="match status" value="1"/>
</dbReference>
<dbReference type="AlphaFoldDB" id="A0A381SKR2"/>
<evidence type="ECO:0000259" key="2">
    <source>
        <dbReference type="Pfam" id="PF02272"/>
    </source>
</evidence>
<dbReference type="InterPro" id="IPR038763">
    <property type="entry name" value="DHH_sf"/>
</dbReference>
<dbReference type="Gene3D" id="3.10.310.30">
    <property type="match status" value="1"/>
</dbReference>
<feature type="domain" description="DDH" evidence="1">
    <location>
        <begin position="16"/>
        <end position="164"/>
    </location>
</feature>
<name>A0A381SKR2_9ZZZZ</name>
<evidence type="ECO:0008006" key="4">
    <source>
        <dbReference type="Google" id="ProtNLM"/>
    </source>
</evidence>
<dbReference type="PANTHER" id="PTHR47618:SF1">
    <property type="entry name" value="BIFUNCTIONAL OLIGORIBONUCLEASE AND PAP PHOSPHATASE NRNA"/>
    <property type="match status" value="1"/>
</dbReference>